<accession>A0A9W8H8N7</accession>
<evidence type="ECO:0000313" key="6">
    <source>
        <dbReference type="EMBL" id="KAJ2776603.1"/>
    </source>
</evidence>
<gene>
    <name evidence="6" type="ORF">H4R18_005582</name>
</gene>
<name>A0A9W8H8N7_9FUNG</name>
<evidence type="ECO:0000256" key="3">
    <source>
        <dbReference type="ARBA" id="ARBA00022989"/>
    </source>
</evidence>
<dbReference type="PANTHER" id="PTHR12242:SF1">
    <property type="entry name" value="MYND-TYPE DOMAIN-CONTAINING PROTEIN"/>
    <property type="match status" value="1"/>
</dbReference>
<dbReference type="EMBL" id="JANBUL010000348">
    <property type="protein sequence ID" value="KAJ2776603.1"/>
    <property type="molecule type" value="Genomic_DNA"/>
</dbReference>
<evidence type="ECO:0000313" key="7">
    <source>
        <dbReference type="Proteomes" id="UP001140217"/>
    </source>
</evidence>
<keyword evidence="4 5" id="KW-0472">Membrane</keyword>
<protein>
    <submittedName>
        <fullName evidence="6">Uncharacterized protein</fullName>
    </submittedName>
</protein>
<proteinExistence type="predicted"/>
<feature type="transmembrane region" description="Helical" evidence="5">
    <location>
        <begin position="189"/>
        <end position="209"/>
    </location>
</feature>
<keyword evidence="3 5" id="KW-1133">Transmembrane helix</keyword>
<reference evidence="6" key="1">
    <citation type="submission" date="2022-07" db="EMBL/GenBank/DDBJ databases">
        <title>Phylogenomic reconstructions and comparative analyses of Kickxellomycotina fungi.</title>
        <authorList>
            <person name="Reynolds N.K."/>
            <person name="Stajich J.E."/>
            <person name="Barry K."/>
            <person name="Grigoriev I.V."/>
            <person name="Crous P."/>
            <person name="Smith M.E."/>
        </authorList>
    </citation>
    <scope>NUCLEOTIDE SEQUENCE</scope>
    <source>
        <strain evidence="6">NBRC 105414</strain>
    </source>
</reference>
<evidence type="ECO:0000256" key="4">
    <source>
        <dbReference type="ARBA" id="ARBA00023136"/>
    </source>
</evidence>
<keyword evidence="2 5" id="KW-0812">Transmembrane</keyword>
<organism evidence="6 7">
    <name type="scientific">Coemansia javaensis</name>
    <dbReference type="NCBI Taxonomy" id="2761396"/>
    <lineage>
        <taxon>Eukaryota</taxon>
        <taxon>Fungi</taxon>
        <taxon>Fungi incertae sedis</taxon>
        <taxon>Zoopagomycota</taxon>
        <taxon>Kickxellomycotina</taxon>
        <taxon>Kickxellomycetes</taxon>
        <taxon>Kickxellales</taxon>
        <taxon>Kickxellaceae</taxon>
        <taxon>Coemansia</taxon>
    </lineage>
</organism>
<sequence>MNVLRRLAVRAQQQAYRFLLHNPDLREELFATSYVVSQPVLAAARGAAFAYCLAVLATNLAVNVAHGAGWSWPAYFTTLTFIGIAMYYGVATCVTVRYMRARWARAAGRQQAHASILRPVAQSEVLVADAASATAEQHHHLSTDKPRLSEDNIEIAEEQALAVAAADVAEPAAAVAPSVGLQVLLATQWLLYESFTCFAPLVSLVYWALLFPTQPGALASAVDLWTGISMHALNCVLMALEVAVLARIPYRWTHLPAVTLFMGLYLGLAYFMVGVYDFYVYPFFDPRYFGGYIAVMCLFVTDIVAITWVLMLMVHRLRDGMYPRWAALRQQQQQQQPQPIASAA</sequence>
<dbReference type="OrthoDB" id="419711at2759"/>
<feature type="transmembrane region" description="Helical" evidence="5">
    <location>
        <begin position="258"/>
        <end position="279"/>
    </location>
</feature>
<evidence type="ECO:0000256" key="2">
    <source>
        <dbReference type="ARBA" id="ARBA00022692"/>
    </source>
</evidence>
<dbReference type="Pfam" id="PF04750">
    <property type="entry name" value="Far-17a_AIG1"/>
    <property type="match status" value="1"/>
</dbReference>
<dbReference type="AlphaFoldDB" id="A0A9W8H8N7"/>
<evidence type="ECO:0000256" key="1">
    <source>
        <dbReference type="ARBA" id="ARBA00004127"/>
    </source>
</evidence>
<dbReference type="InterPro" id="IPR006838">
    <property type="entry name" value="ADTRP_AIG1"/>
</dbReference>
<dbReference type="GO" id="GO:0012505">
    <property type="term" value="C:endomembrane system"/>
    <property type="evidence" value="ECO:0007669"/>
    <property type="project" value="UniProtKB-SubCell"/>
</dbReference>
<evidence type="ECO:0000256" key="5">
    <source>
        <dbReference type="SAM" id="Phobius"/>
    </source>
</evidence>
<feature type="transmembrane region" description="Helical" evidence="5">
    <location>
        <begin position="74"/>
        <end position="96"/>
    </location>
</feature>
<comment type="subcellular location">
    <subcellularLocation>
        <location evidence="1">Endomembrane system</location>
        <topology evidence="1">Multi-pass membrane protein</topology>
    </subcellularLocation>
</comment>
<keyword evidence="7" id="KW-1185">Reference proteome</keyword>
<feature type="transmembrane region" description="Helical" evidence="5">
    <location>
        <begin position="291"/>
        <end position="314"/>
    </location>
</feature>
<dbReference type="Proteomes" id="UP001140217">
    <property type="component" value="Unassembled WGS sequence"/>
</dbReference>
<comment type="caution">
    <text evidence="6">The sequence shown here is derived from an EMBL/GenBank/DDBJ whole genome shotgun (WGS) entry which is preliminary data.</text>
</comment>
<dbReference type="GO" id="GO:0016020">
    <property type="term" value="C:membrane"/>
    <property type="evidence" value="ECO:0007669"/>
    <property type="project" value="InterPro"/>
</dbReference>
<feature type="transmembrane region" description="Helical" evidence="5">
    <location>
        <begin position="48"/>
        <end position="68"/>
    </location>
</feature>
<dbReference type="PANTHER" id="PTHR12242">
    <property type="entry name" value="OS02G0130600 PROTEIN-RELATED"/>
    <property type="match status" value="1"/>
</dbReference>
<feature type="transmembrane region" description="Helical" evidence="5">
    <location>
        <begin position="224"/>
        <end position="246"/>
    </location>
</feature>